<gene>
    <name evidence="5" type="ORF">PSYICH_LOCUS9101</name>
</gene>
<dbReference type="AlphaFoldDB" id="A0A9P0CY81"/>
<dbReference type="PANTHER" id="PTHR24373:SF275">
    <property type="entry name" value="TIR DOMAIN-CONTAINING PROTEIN"/>
    <property type="match status" value="1"/>
</dbReference>
<accession>A0A9P0CY81</accession>
<dbReference type="SUPFAM" id="SSF52058">
    <property type="entry name" value="L domain-like"/>
    <property type="match status" value="3"/>
</dbReference>
<evidence type="ECO:0000256" key="4">
    <source>
        <dbReference type="SAM" id="SignalP"/>
    </source>
</evidence>
<evidence type="ECO:0000313" key="6">
    <source>
        <dbReference type="Proteomes" id="UP001153636"/>
    </source>
</evidence>
<dbReference type="InterPro" id="IPR050328">
    <property type="entry name" value="Dev_Immune_Receptor"/>
</dbReference>
<dbReference type="SMART" id="SM00369">
    <property type="entry name" value="LRR_TYP"/>
    <property type="match status" value="16"/>
</dbReference>
<keyword evidence="3" id="KW-0677">Repeat</keyword>
<dbReference type="Pfam" id="PF13855">
    <property type="entry name" value="LRR_8"/>
    <property type="match status" value="7"/>
</dbReference>
<keyword evidence="6" id="KW-1185">Reference proteome</keyword>
<name>A0A9P0CY81_9CUCU</name>
<keyword evidence="1" id="KW-0433">Leucine-rich repeat</keyword>
<dbReference type="Proteomes" id="UP001153636">
    <property type="component" value="Chromosome 3"/>
</dbReference>
<dbReference type="PROSITE" id="PS51450">
    <property type="entry name" value="LRR"/>
    <property type="match status" value="3"/>
</dbReference>
<dbReference type="OrthoDB" id="2020852at2759"/>
<dbReference type="InterPro" id="IPR003591">
    <property type="entry name" value="Leu-rich_rpt_typical-subtyp"/>
</dbReference>
<evidence type="ECO:0000256" key="1">
    <source>
        <dbReference type="ARBA" id="ARBA00022614"/>
    </source>
</evidence>
<protein>
    <submittedName>
        <fullName evidence="5">Uncharacterized protein</fullName>
    </submittedName>
</protein>
<dbReference type="InterPro" id="IPR001611">
    <property type="entry name" value="Leu-rich_rpt"/>
</dbReference>
<dbReference type="Gene3D" id="3.80.10.10">
    <property type="entry name" value="Ribonuclease Inhibitor"/>
    <property type="match status" value="6"/>
</dbReference>
<dbReference type="GO" id="GO:0005615">
    <property type="term" value="C:extracellular space"/>
    <property type="evidence" value="ECO:0007669"/>
    <property type="project" value="TreeGrafter"/>
</dbReference>
<dbReference type="FunFam" id="3.80.10.10:FF:001164">
    <property type="entry name" value="GH01279p"/>
    <property type="match status" value="1"/>
</dbReference>
<keyword evidence="2 4" id="KW-0732">Signal</keyword>
<reference evidence="5" key="1">
    <citation type="submission" date="2022-01" db="EMBL/GenBank/DDBJ databases">
        <authorList>
            <person name="King R."/>
        </authorList>
    </citation>
    <scope>NUCLEOTIDE SEQUENCE</scope>
</reference>
<dbReference type="InterPro" id="IPR032675">
    <property type="entry name" value="LRR_dom_sf"/>
</dbReference>
<sequence length="943" mass="108634">MLLKTLLLLLCYIHGLNFECTLSNEVFSCQNTNIIDLYKEYFRDKWAKSLSSILEIKILNSNIPKIDYLYKLPQLGYIESLEFRNCQLTDVNSKAFYDFKHLKTLNLKHNLLETVSFVNYLSETLERLILSNNKIVYVDTNFSKWKNLKLLDLSFNRLTVLDFHAIKGVPEINFGYNDIKSVVPYQNRYLSELDFVKLNVSGNKLSAYDEHQFFVIIDWLDLSYNNLKINMKYSKNYLNLAYCQIITFSEKISVKFADLTAVDGIEKLKLISDHLILKDNRLGDLDDFKIDIRDFYDTAIRHLDLSNCSITSIPGEYFINIVDCSVLKLSLNNLNLIKKHTFKNSNIAVLDLSRSDIKILEMSSFKDSNFNSLKLDNNRISILIKAFDNVSAYEIDLSYNSIRRLTVAAFERLRDVRLLNLSHCLIKNIDFESLKPLNRLEYLDLSYNSIAVLDSNVFNALPVRNLMLKGNKITSIKSYAFSNLYNVLELDLSGLAIENIANNAFYNLSNVRKINLSNNNLQTVLANLFIETPGLNSLDFSGNPIKSLNKFSNKLNITELTLSFAGCIESDRISNFHVKILTVKDSRIDVIKNGSFKGLYGLTHIYFNESIIKSIESDALIELFNLEYLDAQNLFNTIEILNEGVFRDINNIRALDLSGTDLNSIDSKSFIGLYRVETLQLNRNDIDEIASGTFDDLHSLELLNLSSNRIRKLNPGCFSGLDSLKVLLLADNRLDNIETNVFVNLNDLQVLDLQKNYLKNLENDRFKGVPNLLELHLAKNKLETLKNGVFQYLPELRLLNLRDNNLGIFGSPQHLFKFGVLSNLKNLEVLDLTYNRFTTLNVKSTFMSLKRLREIYLDHNDLKNLDFEGLLKNCRDMEFVGISFNKWHCDYLGDVIELLYNKSVNYAPDYPMFEYDNIEGINCTDVCKYVWCEGHDIGIVQLQ</sequence>
<evidence type="ECO:0000256" key="2">
    <source>
        <dbReference type="ARBA" id="ARBA00022729"/>
    </source>
</evidence>
<feature type="chain" id="PRO_5040345187" evidence="4">
    <location>
        <begin position="19"/>
        <end position="943"/>
    </location>
</feature>
<dbReference type="GO" id="GO:0031012">
    <property type="term" value="C:extracellular matrix"/>
    <property type="evidence" value="ECO:0007669"/>
    <property type="project" value="TreeGrafter"/>
</dbReference>
<dbReference type="PANTHER" id="PTHR24373">
    <property type="entry name" value="SLIT RELATED LEUCINE-RICH REPEAT NEURONAL PROTEIN"/>
    <property type="match status" value="1"/>
</dbReference>
<evidence type="ECO:0000313" key="5">
    <source>
        <dbReference type="EMBL" id="CAH1108480.1"/>
    </source>
</evidence>
<proteinExistence type="predicted"/>
<evidence type="ECO:0000256" key="3">
    <source>
        <dbReference type="ARBA" id="ARBA00022737"/>
    </source>
</evidence>
<dbReference type="SMART" id="SM00365">
    <property type="entry name" value="LRR_SD22"/>
    <property type="match status" value="8"/>
</dbReference>
<organism evidence="5 6">
    <name type="scientific">Psylliodes chrysocephalus</name>
    <dbReference type="NCBI Taxonomy" id="3402493"/>
    <lineage>
        <taxon>Eukaryota</taxon>
        <taxon>Metazoa</taxon>
        <taxon>Ecdysozoa</taxon>
        <taxon>Arthropoda</taxon>
        <taxon>Hexapoda</taxon>
        <taxon>Insecta</taxon>
        <taxon>Pterygota</taxon>
        <taxon>Neoptera</taxon>
        <taxon>Endopterygota</taxon>
        <taxon>Coleoptera</taxon>
        <taxon>Polyphaga</taxon>
        <taxon>Cucujiformia</taxon>
        <taxon>Chrysomeloidea</taxon>
        <taxon>Chrysomelidae</taxon>
        <taxon>Galerucinae</taxon>
        <taxon>Alticini</taxon>
        <taxon>Psylliodes</taxon>
    </lineage>
</organism>
<feature type="signal peptide" evidence="4">
    <location>
        <begin position="1"/>
        <end position="18"/>
    </location>
</feature>
<dbReference type="Pfam" id="PF00560">
    <property type="entry name" value="LRR_1"/>
    <property type="match status" value="1"/>
</dbReference>
<dbReference type="EMBL" id="OV651815">
    <property type="protein sequence ID" value="CAH1108480.1"/>
    <property type="molecule type" value="Genomic_DNA"/>
</dbReference>